<dbReference type="EC" id="2.5.1.16" evidence="3"/>
<keyword evidence="1" id="KW-0620">Polyamine biosynthesis</keyword>
<reference evidence="3 4" key="1">
    <citation type="submission" date="2019-08" db="EMBL/GenBank/DDBJ databases">
        <authorList>
            <person name="Peeters C."/>
        </authorList>
    </citation>
    <scope>NUCLEOTIDE SEQUENCE [LARGE SCALE GENOMIC DNA]</scope>
    <source>
        <strain evidence="3 4">LMG 31115</strain>
    </source>
</reference>
<protein>
    <submittedName>
        <fullName evidence="3">Polyamine aminopropyltransferase</fullName>
        <ecNumber evidence="3">2.5.1.16</ecNumber>
    </submittedName>
</protein>
<gene>
    <name evidence="3" type="primary">speE_1</name>
    <name evidence="3" type="ORF">PIN31115_03846</name>
</gene>
<dbReference type="AlphaFoldDB" id="A0A5E4XG85"/>
<proteinExistence type="predicted"/>
<feature type="transmembrane region" description="Helical" evidence="2">
    <location>
        <begin position="333"/>
        <end position="356"/>
    </location>
</feature>
<keyword evidence="3" id="KW-0808">Transferase</keyword>
<feature type="transmembrane region" description="Helical" evidence="2">
    <location>
        <begin position="421"/>
        <end position="440"/>
    </location>
</feature>
<accession>A0A5E4XG85</accession>
<feature type="transmembrane region" description="Helical" evidence="2">
    <location>
        <begin position="75"/>
        <end position="97"/>
    </location>
</feature>
<feature type="transmembrane region" description="Helical" evidence="2">
    <location>
        <begin position="446"/>
        <end position="465"/>
    </location>
</feature>
<sequence length="889" mass="94375">MRSTPASPSLTSASKASKAVAKAAVHAREQSRLGRPSRLSAAVVAAMLLFMSGAAGLIYQIVWIRQLSLVVGVDVHAVALVVGAFFGGLALGGWYFGRIADRLPNPLRLYAQLECAVLLLGVAATFVLPYAAAPFAWLDAHVGALAWGLPLALVIVPAIGMGGTLPVMMRLVTTPTDGIGRAGGRCYAANTVGAIAGTLLAGFVLIPSLGMTGSALVAGGLNGLAALLAWRFSRRFAEENAHAQAHAQATNAPPVLAREDTSGNQARLALALYAVAGGIALGYEVVWSQSIVQFMSTRTFAFSVVLATYLAGLALGSAAAGRFADRVRDPWSAFGALVSAAGLVALLETVLLGGWLIRTQLALQAWVVAATSQTSWAMYASFALAALCIVFVPTLLLGAAFPFVLRIGVDRSRVGTDVGRVVAWNTVGGIAGSALAGFVLVPSIGLVRTLTVLAGSACAIGLLAVWRGEGMRTRSRWLVPALTAAVVVATMGASTDRFASLLTQSRGGDAVFYEEGKGATVAVLEQRSSSNTFRRLYIQGVSNSGDAMTSLRYMRLQTLLPLIVHNGEPKSALVIGLGTGITAGAMLAYPGLQYRVVAELLPAVARAAPSFSGNFDVASDKRVDIRLRDGRRELLQSQQAYDLITLEPPPPSAAGVASLYSTDFYHLAAKRLQPGGLVAQWLPLPTQNDEDTRSLVRSFLDVFPYASLWTTELHETMLIGSLTPLDLDVQRIQRRFAEPKTRDALQAVGVRSAEALLATWVTDRAGLEWYAADALPVTDDRPRIEYAGWVKRDAFPQTLTNLMALQSDPPLRGADDAMWRGIRAEREVLHTFYRAGLDAYRGDRRAWAEHIAAAVGADPDNPYFAWFIGRSAARQAEPQTPTSKKSIGT</sequence>
<feature type="transmembrane region" description="Helical" evidence="2">
    <location>
        <begin position="144"/>
        <end position="165"/>
    </location>
</feature>
<dbReference type="Pfam" id="PF01564">
    <property type="entry name" value="Spermine_synth"/>
    <property type="match status" value="1"/>
</dbReference>
<keyword evidence="4" id="KW-1185">Reference proteome</keyword>
<name>A0A5E4XG85_9BURK</name>
<dbReference type="GO" id="GO:0004766">
    <property type="term" value="F:spermidine synthase activity"/>
    <property type="evidence" value="ECO:0007669"/>
    <property type="project" value="UniProtKB-EC"/>
</dbReference>
<dbReference type="SUPFAM" id="SSF103473">
    <property type="entry name" value="MFS general substrate transporter"/>
    <property type="match status" value="1"/>
</dbReference>
<feature type="transmembrane region" description="Helical" evidence="2">
    <location>
        <begin position="477"/>
        <end position="495"/>
    </location>
</feature>
<keyword evidence="2" id="KW-0812">Transmembrane</keyword>
<feature type="transmembrane region" description="Helical" evidence="2">
    <location>
        <begin position="376"/>
        <end position="409"/>
    </location>
</feature>
<dbReference type="InterPro" id="IPR036259">
    <property type="entry name" value="MFS_trans_sf"/>
</dbReference>
<dbReference type="PANTHER" id="PTHR43317:SF1">
    <property type="entry name" value="THERMOSPERMINE SYNTHASE ACAULIS5"/>
    <property type="match status" value="1"/>
</dbReference>
<dbReference type="EMBL" id="CABPSI010000004">
    <property type="protein sequence ID" value="VVE35205.1"/>
    <property type="molecule type" value="Genomic_DNA"/>
</dbReference>
<feature type="transmembrane region" description="Helical" evidence="2">
    <location>
        <begin position="186"/>
        <end position="206"/>
    </location>
</feature>
<dbReference type="Proteomes" id="UP000333828">
    <property type="component" value="Unassembled WGS sequence"/>
</dbReference>
<dbReference type="Gene3D" id="3.40.50.150">
    <property type="entry name" value="Vaccinia Virus protein VP39"/>
    <property type="match status" value="1"/>
</dbReference>
<dbReference type="PANTHER" id="PTHR43317">
    <property type="entry name" value="THERMOSPERMINE SYNTHASE ACAULIS5"/>
    <property type="match status" value="1"/>
</dbReference>
<dbReference type="InterPro" id="IPR029063">
    <property type="entry name" value="SAM-dependent_MTases_sf"/>
</dbReference>
<evidence type="ECO:0000313" key="3">
    <source>
        <dbReference type="EMBL" id="VVE35205.1"/>
    </source>
</evidence>
<feature type="transmembrane region" description="Helical" evidence="2">
    <location>
        <begin position="39"/>
        <end position="63"/>
    </location>
</feature>
<evidence type="ECO:0000256" key="2">
    <source>
        <dbReference type="SAM" id="Phobius"/>
    </source>
</evidence>
<feature type="transmembrane region" description="Helical" evidence="2">
    <location>
        <begin position="212"/>
        <end position="230"/>
    </location>
</feature>
<evidence type="ECO:0000313" key="4">
    <source>
        <dbReference type="Proteomes" id="UP000333828"/>
    </source>
</evidence>
<dbReference type="NCBIfam" id="NF037959">
    <property type="entry name" value="MFS_SpdSyn"/>
    <property type="match status" value="2"/>
</dbReference>
<feature type="transmembrane region" description="Helical" evidence="2">
    <location>
        <begin position="300"/>
        <end position="321"/>
    </location>
</feature>
<keyword evidence="2" id="KW-0472">Membrane</keyword>
<keyword evidence="2" id="KW-1133">Transmembrane helix</keyword>
<feature type="transmembrane region" description="Helical" evidence="2">
    <location>
        <begin position="268"/>
        <end position="288"/>
    </location>
</feature>
<evidence type="ECO:0000256" key="1">
    <source>
        <dbReference type="ARBA" id="ARBA00023115"/>
    </source>
</evidence>
<dbReference type="GO" id="GO:0006596">
    <property type="term" value="P:polyamine biosynthetic process"/>
    <property type="evidence" value="ECO:0007669"/>
    <property type="project" value="UniProtKB-KW"/>
</dbReference>
<dbReference type="Gene3D" id="1.20.1250.20">
    <property type="entry name" value="MFS general substrate transporter like domains"/>
    <property type="match status" value="1"/>
</dbReference>
<dbReference type="SUPFAM" id="SSF53335">
    <property type="entry name" value="S-adenosyl-L-methionine-dependent methyltransferases"/>
    <property type="match status" value="1"/>
</dbReference>
<feature type="transmembrane region" description="Helical" evidence="2">
    <location>
        <begin position="109"/>
        <end position="132"/>
    </location>
</feature>
<organism evidence="3 4">
    <name type="scientific">Pandoraea iniqua</name>
    <dbReference type="NCBI Taxonomy" id="2508288"/>
    <lineage>
        <taxon>Bacteria</taxon>
        <taxon>Pseudomonadati</taxon>
        <taxon>Pseudomonadota</taxon>
        <taxon>Betaproteobacteria</taxon>
        <taxon>Burkholderiales</taxon>
        <taxon>Burkholderiaceae</taxon>
        <taxon>Pandoraea</taxon>
    </lineage>
</organism>